<reference evidence="3" key="1">
    <citation type="submission" date="2025-08" db="UniProtKB">
        <authorList>
            <consortium name="RefSeq"/>
        </authorList>
    </citation>
    <scope>IDENTIFICATION</scope>
    <source>
        <tissue evidence="3">Whole sample</tissue>
    </source>
</reference>
<feature type="transmembrane region" description="Helical" evidence="1">
    <location>
        <begin position="111"/>
        <end position="133"/>
    </location>
</feature>
<dbReference type="KEGG" id="cvn:111105545"/>
<keyword evidence="1" id="KW-1133">Transmembrane helix</keyword>
<dbReference type="RefSeq" id="XP_022295596.1">
    <property type="nucleotide sequence ID" value="XM_022439888.1"/>
</dbReference>
<sequence length="147" mass="16742">MKMILPENCKVKEIIILCHLFAITNSKYRECNNSEKTLCCPNFKWNEKNSTCIPKSITSTISRGPRMTEKSTSLVVTHSQTLKDENGSPQYQKGGKNCTNKKKHRIFPTTVVSVMIASFATIFGLFLIFYLGLHYCVKKQNPNRAVF</sequence>
<keyword evidence="1" id="KW-0472">Membrane</keyword>
<evidence type="ECO:0000313" key="3">
    <source>
        <dbReference type="RefSeq" id="XP_022295596.1"/>
    </source>
</evidence>
<protein>
    <submittedName>
        <fullName evidence="3">Uncharacterized protein LOC111105545 isoform X1</fullName>
    </submittedName>
</protein>
<dbReference type="Proteomes" id="UP000694844">
    <property type="component" value="Chromosome 7"/>
</dbReference>
<evidence type="ECO:0000256" key="1">
    <source>
        <dbReference type="SAM" id="Phobius"/>
    </source>
</evidence>
<organism evidence="2 3">
    <name type="scientific">Crassostrea virginica</name>
    <name type="common">Eastern oyster</name>
    <dbReference type="NCBI Taxonomy" id="6565"/>
    <lineage>
        <taxon>Eukaryota</taxon>
        <taxon>Metazoa</taxon>
        <taxon>Spiralia</taxon>
        <taxon>Lophotrochozoa</taxon>
        <taxon>Mollusca</taxon>
        <taxon>Bivalvia</taxon>
        <taxon>Autobranchia</taxon>
        <taxon>Pteriomorphia</taxon>
        <taxon>Ostreida</taxon>
        <taxon>Ostreoidea</taxon>
        <taxon>Ostreidae</taxon>
        <taxon>Crassostrea</taxon>
    </lineage>
</organism>
<dbReference type="GeneID" id="111105545"/>
<name>A0A8B8AWU8_CRAVI</name>
<keyword evidence="2" id="KW-1185">Reference proteome</keyword>
<gene>
    <name evidence="3" type="primary">LOC111105545</name>
</gene>
<accession>A0A8B8AWU8</accession>
<evidence type="ECO:0000313" key="2">
    <source>
        <dbReference type="Proteomes" id="UP000694844"/>
    </source>
</evidence>
<dbReference type="AlphaFoldDB" id="A0A8B8AWU8"/>
<proteinExistence type="predicted"/>
<keyword evidence="1" id="KW-0812">Transmembrane</keyword>